<comment type="caution">
    <text evidence="1">The sequence shown here is derived from an EMBL/GenBank/DDBJ whole genome shotgun (WGS) entry which is preliminary data.</text>
</comment>
<dbReference type="EMBL" id="JAIRBM010000022">
    <property type="protein sequence ID" value="MBZ6078780.1"/>
    <property type="molecule type" value="Genomic_DNA"/>
</dbReference>
<gene>
    <name evidence="1" type="ORF">K9B37_21200</name>
</gene>
<name>A0ABS7VUP9_9HYPH</name>
<keyword evidence="2" id="KW-1185">Reference proteome</keyword>
<accession>A0ABS7VUP9</accession>
<dbReference type="Proteomes" id="UP000704176">
    <property type="component" value="Unassembled WGS sequence"/>
</dbReference>
<dbReference type="RefSeq" id="WP_224315528.1">
    <property type="nucleotide sequence ID" value="NZ_JAIRBM010000022.1"/>
</dbReference>
<reference evidence="1 2" key="1">
    <citation type="submission" date="2021-09" db="EMBL/GenBank/DDBJ databases">
        <title>The complete genome sequence of a new microorganism.</title>
        <authorList>
            <person name="Zi Z."/>
        </authorList>
    </citation>
    <scope>NUCLEOTIDE SEQUENCE [LARGE SCALE GENOMIC DNA]</scope>
    <source>
        <strain evidence="1 2">WGZ8</strain>
    </source>
</reference>
<proteinExistence type="predicted"/>
<sequence length="180" mass="20501">MTVQLNRSQAIALHSLSAECDLVVKMGEEIKRSIDRCEQLDCDRRNASGSASIYMESEEKELYHRYTIMIDNLTTLRANSTKGALLQIAVANSIFNDIYDNGDTLSAYEQEAQKHKFRRVIYSAFDFLAAKENCDLSSLPVDDLLGAHLNPWKSYEHCLALIRRMVQNEPESIEDEQFSS</sequence>
<evidence type="ECO:0000313" key="2">
    <source>
        <dbReference type="Proteomes" id="UP000704176"/>
    </source>
</evidence>
<protein>
    <submittedName>
        <fullName evidence="1">Uncharacterized protein</fullName>
    </submittedName>
</protein>
<evidence type="ECO:0000313" key="1">
    <source>
        <dbReference type="EMBL" id="MBZ6078780.1"/>
    </source>
</evidence>
<organism evidence="1 2">
    <name type="scientific">Microvirga puerhi</name>
    <dbReference type="NCBI Taxonomy" id="2876078"/>
    <lineage>
        <taxon>Bacteria</taxon>
        <taxon>Pseudomonadati</taxon>
        <taxon>Pseudomonadota</taxon>
        <taxon>Alphaproteobacteria</taxon>
        <taxon>Hyphomicrobiales</taxon>
        <taxon>Methylobacteriaceae</taxon>
        <taxon>Microvirga</taxon>
    </lineage>
</organism>